<comment type="similarity">
    <text evidence="1">Belongs to the outer membrane porin (Opr) (TC 1.B.25) family.</text>
</comment>
<feature type="signal peptide" evidence="4">
    <location>
        <begin position="1"/>
        <end position="23"/>
    </location>
</feature>
<evidence type="ECO:0000256" key="1">
    <source>
        <dbReference type="ARBA" id="ARBA00009075"/>
    </source>
</evidence>
<dbReference type="PANTHER" id="PTHR34596">
    <property type="entry name" value="CHITOPORIN"/>
    <property type="match status" value="1"/>
</dbReference>
<keyword evidence="3 4" id="KW-0732">Signal</keyword>
<keyword evidence="6" id="KW-1185">Reference proteome</keyword>
<proteinExistence type="inferred from homology"/>
<accession>A0ABR7S5K5</accession>
<dbReference type="Gene3D" id="2.40.160.10">
    <property type="entry name" value="Porin"/>
    <property type="match status" value="1"/>
</dbReference>
<dbReference type="PANTHER" id="PTHR34596:SF2">
    <property type="entry name" value="CHITOPORIN"/>
    <property type="match status" value="1"/>
</dbReference>
<dbReference type="RefSeq" id="WP_187807224.1">
    <property type="nucleotide sequence ID" value="NZ_LZEU01000001.1"/>
</dbReference>
<evidence type="ECO:0000313" key="6">
    <source>
        <dbReference type="Proteomes" id="UP000744555"/>
    </source>
</evidence>
<protein>
    <submittedName>
        <fullName evidence="5">Porin</fullName>
    </submittedName>
</protein>
<reference evidence="5 6" key="1">
    <citation type="submission" date="2016-06" db="EMBL/GenBank/DDBJ databases">
        <authorList>
            <person name="Ramos C."/>
            <person name="Pintado A."/>
            <person name="Crespo-Gomez J.I."/>
        </authorList>
    </citation>
    <scope>NUCLEOTIDE SEQUENCE [LARGE SCALE GENOMIC DNA]</scope>
    <source>
        <strain evidence="5 6">AVO110</strain>
    </source>
</reference>
<keyword evidence="2" id="KW-0813">Transport</keyword>
<name>A0ABR7S5K5_AQUAC</name>
<evidence type="ECO:0000256" key="3">
    <source>
        <dbReference type="ARBA" id="ARBA00022729"/>
    </source>
</evidence>
<evidence type="ECO:0000313" key="5">
    <source>
        <dbReference type="EMBL" id="MBC9251733.1"/>
    </source>
</evidence>
<gene>
    <name evidence="5" type="ORF">A9179_15790</name>
</gene>
<organism evidence="5 6">
    <name type="scientific">Aquipseudomonas alcaligenes</name>
    <name type="common">Pseudomonas alcaligenes</name>
    <dbReference type="NCBI Taxonomy" id="43263"/>
    <lineage>
        <taxon>Bacteria</taxon>
        <taxon>Pseudomonadati</taxon>
        <taxon>Pseudomonadota</taxon>
        <taxon>Gammaproteobacteria</taxon>
        <taxon>Pseudomonadales</taxon>
        <taxon>Pseudomonadaceae</taxon>
        <taxon>Aquipseudomonas</taxon>
    </lineage>
</organism>
<dbReference type="InterPro" id="IPR023614">
    <property type="entry name" value="Porin_dom_sf"/>
</dbReference>
<evidence type="ECO:0000256" key="4">
    <source>
        <dbReference type="SAM" id="SignalP"/>
    </source>
</evidence>
<comment type="caution">
    <text evidence="5">The sequence shown here is derived from an EMBL/GenBank/DDBJ whole genome shotgun (WGS) entry which is preliminary data.</text>
</comment>
<feature type="chain" id="PRO_5046272942" evidence="4">
    <location>
        <begin position="24"/>
        <end position="433"/>
    </location>
</feature>
<dbReference type="Proteomes" id="UP000744555">
    <property type="component" value="Unassembled WGS sequence"/>
</dbReference>
<dbReference type="EMBL" id="LZEU01000001">
    <property type="protein sequence ID" value="MBC9251733.1"/>
    <property type="molecule type" value="Genomic_DNA"/>
</dbReference>
<evidence type="ECO:0000256" key="2">
    <source>
        <dbReference type="ARBA" id="ARBA00022448"/>
    </source>
</evidence>
<dbReference type="InterPro" id="IPR005318">
    <property type="entry name" value="OM_porin_bac"/>
</dbReference>
<sequence length="433" mass="47071">MQVMKWSVIALAVAAGTSQLAFASAQSDSKGFVEDSDLQLLNRNYFFQRDFKNNAPGKNMTEEWAHGVMSEFTSGFTQGTVGVGVDAYGYMGIKLDSGDGRSGTGLLPADSDGGSQDNYGEAGGAVKARISNTVLKYGEMRTGAPVFATSHSRLLPETATGFNLTSDEIENLSLEGGYFTAYNNRASTNSDDELLINYGGNEIGDSIAYLGGSYAINDQLSVTLYGSKFEETWNQYYLNTNYALPISEGQSLTFDFNLYQTNDTGDSLQGDIDNTTFSLSAVYGLGNHSFLLAYQEVDGDTPFDYVGGDSIFLSNSMQYSDFNAPNEKSYRVGYTYDWAGLGVPGLTTMATYVKGTDIDGSDMDADSGYTYLGYGNDGEHHETDLEAKYVVQEGAAKDLSIRLRQAFHYANADQAEGDLHEFRVIVDYPLDVL</sequence>
<dbReference type="Pfam" id="PF03573">
    <property type="entry name" value="OprD"/>
    <property type="match status" value="1"/>
</dbReference>